<dbReference type="EMBL" id="MCGE01000001">
    <property type="protein sequence ID" value="ORZ25932.1"/>
    <property type="molecule type" value="Genomic_DNA"/>
</dbReference>
<dbReference type="GO" id="GO:0005789">
    <property type="term" value="C:endoplasmic reticulum membrane"/>
    <property type="evidence" value="ECO:0007669"/>
    <property type="project" value="TreeGrafter"/>
</dbReference>
<dbReference type="GO" id="GO:0036503">
    <property type="term" value="P:ERAD pathway"/>
    <property type="evidence" value="ECO:0007669"/>
    <property type="project" value="TreeGrafter"/>
</dbReference>
<evidence type="ECO:0000256" key="1">
    <source>
        <dbReference type="ARBA" id="ARBA00038101"/>
    </source>
</evidence>
<dbReference type="Gene3D" id="1.25.40.10">
    <property type="entry name" value="Tetratricopeptide repeat domain"/>
    <property type="match status" value="2"/>
</dbReference>
<dbReference type="STRING" id="90262.A0A1X2J278"/>
<sequence length="416" mass="46045">MSLLKPSLRTTVTSFRILSTHHRHIVGKCRHYVTYNPLDRKVKKGMGGIFEPFLQPGKKEDTIAFTPDVILSELALKDILPPDEQLELMKKHKQFKLSLPEQKQLVQLVLDSLQNNQPLDSQQLLKHVGGDKSELTATGNMLLRSSKVGALVSLELYRHAMELGDDQGTFSYANMLYRGYQGTIKNEEKGIELMSTLARKGHPYAQMNLAAIIMRTQPDKVKQAIQLYELAARSGISSAYTELGRMYRLGYGVHQDHNKAMEYFRKGTAVDSGGNPQCHFMLGVYYSSGLGTTSKEPDQTKAFKHFQKAAIKGLPEAQYNVGLRFLKGHGVEQNMFNAAEFFTMAATQGFQLAQANLASMYVEGRGVKKDTEQATLWFTKAAAGGGPIGKEAQQQLDLLTNGSSGKAGGNSKCTIM</sequence>
<accession>A0A1X2J278</accession>
<dbReference type="InterPro" id="IPR011990">
    <property type="entry name" value="TPR-like_helical_dom_sf"/>
</dbReference>
<organism evidence="2 3">
    <name type="scientific">Absidia repens</name>
    <dbReference type="NCBI Taxonomy" id="90262"/>
    <lineage>
        <taxon>Eukaryota</taxon>
        <taxon>Fungi</taxon>
        <taxon>Fungi incertae sedis</taxon>
        <taxon>Mucoromycota</taxon>
        <taxon>Mucoromycotina</taxon>
        <taxon>Mucoromycetes</taxon>
        <taxon>Mucorales</taxon>
        <taxon>Cunninghamellaceae</taxon>
        <taxon>Absidia</taxon>
    </lineage>
</organism>
<evidence type="ECO:0000313" key="2">
    <source>
        <dbReference type="EMBL" id="ORZ25932.1"/>
    </source>
</evidence>
<dbReference type="SMART" id="SM00671">
    <property type="entry name" value="SEL1"/>
    <property type="match status" value="6"/>
</dbReference>
<dbReference type="Pfam" id="PF08238">
    <property type="entry name" value="Sel1"/>
    <property type="match status" value="6"/>
</dbReference>
<comment type="similarity">
    <text evidence="1">Belongs to the sel-1 family.</text>
</comment>
<dbReference type="PANTHER" id="PTHR11102:SF161">
    <property type="match status" value="1"/>
</dbReference>
<dbReference type="InterPro" id="IPR050767">
    <property type="entry name" value="Sel1_AlgK"/>
</dbReference>
<proteinExistence type="inferred from homology"/>
<reference evidence="2 3" key="1">
    <citation type="submission" date="2016-07" db="EMBL/GenBank/DDBJ databases">
        <title>Pervasive Adenine N6-methylation of Active Genes in Fungi.</title>
        <authorList>
            <consortium name="DOE Joint Genome Institute"/>
            <person name="Mondo S.J."/>
            <person name="Dannebaum R.O."/>
            <person name="Kuo R.C."/>
            <person name="Labutti K."/>
            <person name="Haridas S."/>
            <person name="Kuo A."/>
            <person name="Salamov A."/>
            <person name="Ahrendt S.R."/>
            <person name="Lipzen A."/>
            <person name="Sullivan W."/>
            <person name="Andreopoulos W.B."/>
            <person name="Clum A."/>
            <person name="Lindquist E."/>
            <person name="Daum C."/>
            <person name="Ramamoorthy G.K."/>
            <person name="Gryganskyi A."/>
            <person name="Culley D."/>
            <person name="Magnuson J.K."/>
            <person name="James T.Y."/>
            <person name="O'Malley M.A."/>
            <person name="Stajich J.E."/>
            <person name="Spatafora J.W."/>
            <person name="Visel A."/>
            <person name="Grigoriev I.V."/>
        </authorList>
    </citation>
    <scope>NUCLEOTIDE SEQUENCE [LARGE SCALE GENOMIC DNA]</scope>
    <source>
        <strain evidence="2 3">NRRL 1336</strain>
    </source>
</reference>
<dbReference type="InterPro" id="IPR006597">
    <property type="entry name" value="Sel1-like"/>
</dbReference>
<comment type="caution">
    <text evidence="2">The sequence shown here is derived from an EMBL/GenBank/DDBJ whole genome shotgun (WGS) entry which is preliminary data.</text>
</comment>
<evidence type="ECO:0008006" key="4">
    <source>
        <dbReference type="Google" id="ProtNLM"/>
    </source>
</evidence>
<gene>
    <name evidence="2" type="ORF">BCR42DRAFT_401234</name>
</gene>
<evidence type="ECO:0000313" key="3">
    <source>
        <dbReference type="Proteomes" id="UP000193560"/>
    </source>
</evidence>
<protein>
    <recommendedName>
        <fullName evidence="4">HCP-like protein</fullName>
    </recommendedName>
</protein>
<name>A0A1X2J278_9FUNG</name>
<dbReference type="OrthoDB" id="2425131at2759"/>
<dbReference type="AlphaFoldDB" id="A0A1X2J278"/>
<dbReference type="Proteomes" id="UP000193560">
    <property type="component" value="Unassembled WGS sequence"/>
</dbReference>
<keyword evidence="3" id="KW-1185">Reference proteome</keyword>
<dbReference type="PANTHER" id="PTHR11102">
    <property type="entry name" value="SEL-1-LIKE PROTEIN"/>
    <property type="match status" value="1"/>
</dbReference>
<dbReference type="SUPFAM" id="SSF81901">
    <property type="entry name" value="HCP-like"/>
    <property type="match status" value="2"/>
</dbReference>